<organism evidence="2">
    <name type="scientific">human gut metagenome</name>
    <dbReference type="NCBI Taxonomy" id="408170"/>
    <lineage>
        <taxon>unclassified sequences</taxon>
        <taxon>metagenomes</taxon>
        <taxon>organismal metagenomes</taxon>
    </lineage>
</organism>
<comment type="caution">
    <text evidence="2">The sequence shown here is derived from an EMBL/GenBank/DDBJ whole genome shotgun (WGS) entry which is preliminary data.</text>
</comment>
<evidence type="ECO:0000313" key="2">
    <source>
        <dbReference type="EMBL" id="ETJ30358.1"/>
    </source>
</evidence>
<reference evidence="2" key="1">
    <citation type="submission" date="2013-12" db="EMBL/GenBank/DDBJ databases">
        <title>A Varibaculum cambriense genome reconstructed from a premature infant gut community with otherwise low bacterial novelty that shifts toward anaerobic metabolism during the third week of life.</title>
        <authorList>
            <person name="Brown C.T."/>
            <person name="Sharon I."/>
            <person name="Thomas B.C."/>
            <person name="Castelle C.J."/>
            <person name="Morowitz M.J."/>
            <person name="Banfield J.F."/>
        </authorList>
    </citation>
    <scope>NUCLEOTIDE SEQUENCE</scope>
</reference>
<dbReference type="AlphaFoldDB" id="W1XJ38"/>
<feature type="non-terminal residue" evidence="2">
    <location>
        <position position="27"/>
    </location>
</feature>
<gene>
    <name evidence="2" type="ORF">Q604_UNBC15124G0001</name>
</gene>
<protein>
    <submittedName>
        <fullName evidence="2">Uncharacterized protein</fullName>
    </submittedName>
</protein>
<dbReference type="EMBL" id="AZMM01015124">
    <property type="protein sequence ID" value="ETJ30358.1"/>
    <property type="molecule type" value="Genomic_DNA"/>
</dbReference>
<evidence type="ECO:0000256" key="1">
    <source>
        <dbReference type="SAM" id="MobiDB-lite"/>
    </source>
</evidence>
<accession>W1XJ38</accession>
<name>W1XJ38_9ZZZZ</name>
<feature type="region of interest" description="Disordered" evidence="1">
    <location>
        <begin position="1"/>
        <end position="27"/>
    </location>
</feature>
<proteinExistence type="predicted"/>
<sequence length="27" mass="3074">MSERHLPDDQSSTIDPYLITSVRQTLA</sequence>